<reference evidence="4" key="1">
    <citation type="journal article" date="2017" name="Genome Biol.">
        <title>Comparative genomics reveals high biological diversity and specific adaptations in the industrially and medically important fungal genus Aspergillus.</title>
        <authorList>
            <person name="de Vries R.P."/>
            <person name="Riley R."/>
            <person name="Wiebenga A."/>
            <person name="Aguilar-Osorio G."/>
            <person name="Amillis S."/>
            <person name="Uchima C.A."/>
            <person name="Anderluh G."/>
            <person name="Asadollahi M."/>
            <person name="Askin M."/>
            <person name="Barry K."/>
            <person name="Battaglia E."/>
            <person name="Bayram O."/>
            <person name="Benocci T."/>
            <person name="Braus-Stromeyer S.A."/>
            <person name="Caldana C."/>
            <person name="Canovas D."/>
            <person name="Cerqueira G.C."/>
            <person name="Chen F."/>
            <person name="Chen W."/>
            <person name="Choi C."/>
            <person name="Clum A."/>
            <person name="Dos Santos R.A."/>
            <person name="Damasio A.R."/>
            <person name="Diallinas G."/>
            <person name="Emri T."/>
            <person name="Fekete E."/>
            <person name="Flipphi M."/>
            <person name="Freyberg S."/>
            <person name="Gallo A."/>
            <person name="Gournas C."/>
            <person name="Habgood R."/>
            <person name="Hainaut M."/>
            <person name="Harispe M.L."/>
            <person name="Henrissat B."/>
            <person name="Hilden K.S."/>
            <person name="Hope R."/>
            <person name="Hossain A."/>
            <person name="Karabika E."/>
            <person name="Karaffa L."/>
            <person name="Karanyi Z."/>
            <person name="Krasevec N."/>
            <person name="Kuo A."/>
            <person name="Kusch H."/>
            <person name="LaButti K."/>
            <person name="Lagendijk E.L."/>
            <person name="Lapidus A."/>
            <person name="Levasseur A."/>
            <person name="Lindquist E."/>
            <person name="Lipzen A."/>
            <person name="Logrieco A.F."/>
            <person name="MacCabe A."/>
            <person name="Maekelae M.R."/>
            <person name="Malavazi I."/>
            <person name="Melin P."/>
            <person name="Meyer V."/>
            <person name="Mielnichuk N."/>
            <person name="Miskei M."/>
            <person name="Molnar A.P."/>
            <person name="Mule G."/>
            <person name="Ngan C.Y."/>
            <person name="Orejas M."/>
            <person name="Orosz E."/>
            <person name="Ouedraogo J.P."/>
            <person name="Overkamp K.M."/>
            <person name="Park H.-S."/>
            <person name="Perrone G."/>
            <person name="Piumi F."/>
            <person name="Punt P.J."/>
            <person name="Ram A.F."/>
            <person name="Ramon A."/>
            <person name="Rauscher S."/>
            <person name="Record E."/>
            <person name="Riano-Pachon D.M."/>
            <person name="Robert V."/>
            <person name="Roehrig J."/>
            <person name="Ruller R."/>
            <person name="Salamov A."/>
            <person name="Salih N.S."/>
            <person name="Samson R.A."/>
            <person name="Sandor E."/>
            <person name="Sanguinetti M."/>
            <person name="Schuetze T."/>
            <person name="Sepcic K."/>
            <person name="Shelest E."/>
            <person name="Sherlock G."/>
            <person name="Sophianopoulou V."/>
            <person name="Squina F.M."/>
            <person name="Sun H."/>
            <person name="Susca A."/>
            <person name="Todd R.B."/>
            <person name="Tsang A."/>
            <person name="Unkles S.E."/>
            <person name="van de Wiele N."/>
            <person name="van Rossen-Uffink D."/>
            <person name="Oliveira J.V."/>
            <person name="Vesth T.C."/>
            <person name="Visser J."/>
            <person name="Yu J.-H."/>
            <person name="Zhou M."/>
            <person name="Andersen M.R."/>
            <person name="Archer D.B."/>
            <person name="Baker S.E."/>
            <person name="Benoit I."/>
            <person name="Brakhage A.A."/>
            <person name="Braus G.H."/>
            <person name="Fischer R."/>
            <person name="Frisvad J.C."/>
            <person name="Goldman G.H."/>
            <person name="Houbraken J."/>
            <person name="Oakley B."/>
            <person name="Pocsi I."/>
            <person name="Scazzocchio C."/>
            <person name="Seiboth B."/>
            <person name="vanKuyk P.A."/>
            <person name="Wortman J."/>
            <person name="Dyer P.S."/>
            <person name="Grigoriev I.V."/>
        </authorList>
    </citation>
    <scope>NUCLEOTIDE SEQUENCE [LARGE SCALE GENOMIC DNA]</scope>
    <source>
        <strain evidence="4">CBS 583.65</strain>
    </source>
</reference>
<dbReference type="GO" id="GO:1903475">
    <property type="term" value="P:mitotic actomyosin contractile ring assembly"/>
    <property type="evidence" value="ECO:0007669"/>
    <property type="project" value="TreeGrafter"/>
</dbReference>
<feature type="domain" description="Formin GTPase-binding" evidence="2">
    <location>
        <begin position="328"/>
        <end position="613"/>
    </location>
</feature>
<dbReference type="InterPro" id="IPR016024">
    <property type="entry name" value="ARM-type_fold"/>
</dbReference>
<feature type="compositionally biased region" description="Basic and acidic residues" evidence="1">
    <location>
        <begin position="113"/>
        <end position="127"/>
    </location>
</feature>
<feature type="region of interest" description="Disordered" evidence="1">
    <location>
        <begin position="793"/>
        <end position="835"/>
    </location>
</feature>
<name>A0A1L9PMQ8_ASPVE</name>
<dbReference type="PANTHER" id="PTHR47102:SF2">
    <property type="entry name" value="PROTEIN BNI1"/>
    <property type="match status" value="1"/>
</dbReference>
<protein>
    <recommendedName>
        <fullName evidence="2">Formin GTPase-binding domain-containing protein</fullName>
    </recommendedName>
</protein>
<dbReference type="OrthoDB" id="2155261at2759"/>
<feature type="compositionally biased region" description="Low complexity" evidence="1">
    <location>
        <begin position="824"/>
        <end position="833"/>
    </location>
</feature>
<dbReference type="GO" id="GO:0031267">
    <property type="term" value="F:small GTPase binding"/>
    <property type="evidence" value="ECO:0007669"/>
    <property type="project" value="InterPro"/>
</dbReference>
<dbReference type="SMART" id="SM01140">
    <property type="entry name" value="Drf_GBD"/>
    <property type="match status" value="1"/>
</dbReference>
<evidence type="ECO:0000313" key="4">
    <source>
        <dbReference type="Proteomes" id="UP000184073"/>
    </source>
</evidence>
<feature type="compositionally biased region" description="Low complexity" evidence="1">
    <location>
        <begin position="420"/>
        <end position="432"/>
    </location>
</feature>
<feature type="compositionally biased region" description="Polar residues" evidence="1">
    <location>
        <begin position="260"/>
        <end position="278"/>
    </location>
</feature>
<feature type="compositionally biased region" description="Polar residues" evidence="1">
    <location>
        <begin position="376"/>
        <end position="391"/>
    </location>
</feature>
<dbReference type="InterPro" id="IPR051661">
    <property type="entry name" value="Actin_filament_regulator"/>
</dbReference>
<feature type="compositionally biased region" description="Basic and acidic residues" evidence="1">
    <location>
        <begin position="293"/>
        <end position="305"/>
    </location>
</feature>
<dbReference type="GO" id="GO:0051016">
    <property type="term" value="P:barbed-end actin filament capping"/>
    <property type="evidence" value="ECO:0007669"/>
    <property type="project" value="TreeGrafter"/>
</dbReference>
<dbReference type="PANTHER" id="PTHR47102">
    <property type="entry name" value="PROTEIN BNI1"/>
    <property type="match status" value="1"/>
</dbReference>
<evidence type="ECO:0000313" key="3">
    <source>
        <dbReference type="EMBL" id="OJJ02819.1"/>
    </source>
</evidence>
<feature type="compositionally biased region" description="Polar residues" evidence="1">
    <location>
        <begin position="36"/>
        <end position="53"/>
    </location>
</feature>
<dbReference type="GO" id="GO:0043332">
    <property type="term" value="C:mating projection tip"/>
    <property type="evidence" value="ECO:0007669"/>
    <property type="project" value="TreeGrafter"/>
</dbReference>
<feature type="compositionally biased region" description="Basic and acidic residues" evidence="1">
    <location>
        <begin position="397"/>
        <end position="412"/>
    </location>
</feature>
<dbReference type="GO" id="GO:0003779">
    <property type="term" value="F:actin binding"/>
    <property type="evidence" value="ECO:0007669"/>
    <property type="project" value="InterPro"/>
</dbReference>
<dbReference type="SUPFAM" id="SSF48371">
    <property type="entry name" value="ARM repeat"/>
    <property type="match status" value="1"/>
</dbReference>
<dbReference type="Gene3D" id="1.25.10.10">
    <property type="entry name" value="Leucine-rich Repeat Variant"/>
    <property type="match status" value="1"/>
</dbReference>
<gene>
    <name evidence="3" type="ORF">ASPVEDRAFT_84294</name>
</gene>
<dbReference type="Pfam" id="PF06371">
    <property type="entry name" value="Drf_GBD"/>
    <property type="match status" value="1"/>
</dbReference>
<feature type="compositionally biased region" description="Polar residues" evidence="1">
    <location>
        <begin position="176"/>
        <end position="185"/>
    </location>
</feature>
<dbReference type="InterPro" id="IPR010473">
    <property type="entry name" value="GTPase-bd"/>
</dbReference>
<sequence>MAPTTQAPAIFEDAPRSPTKPSVLRALLGHRRNQSADDTASTKLPTSRTTGSFVSPADRQYAPVNQRPLGEIVPNHDVPDSGAFYPGSPSKIGNGGLHKKTKSAVSLKSLKTYMERKPEKPSEDPSNKPKKAKSTNSFTAILKRSQHGRKSDEVKDVRDKENRSPTDPADNLPSPIWTQYATPTPSVRDEPSPAHSNRRRTLQEEVSLYTPKGYSPAQQRNFYDYHQPSLTSRTSAKPRPKSDYFAGGSKMRDLLGPFQGISSSKQSLVDLQPESPSVKSEYRRRRGLSTPDARPETELKSEGSPKKSSRVQEVISAFNAKEREVELHKRLNAKDLESEFEKLLDARNIPHNMRDKMRSLDTNIKADFIQKDKLESTTPHSASASSCTNEGSSRRGRGNEKKEGHDSYDSKGSRSRSRSRGFTFRGNSSSPSKKPRPESGSSHRRPKSADFTAPNGLSKILTPNASTTSLAATAHRDTATDPSDFVHYLKEIQKPEIIEVGKIHKLRILLRNETISWVDDFIAEGGMDEIVQLVYRIMKVEWREEHEDNLLHETLLCLKALCTTSVALQRLTDIEAELFPALLSMLFDKEKKGPSEFTTRGIIINLIFTQLSTAVSTEDAAARTSRILSYLKDPPEENQTLSFIANIYQSRPYRVWCKEISNVTKEVFWIFLHHLNVIPVVESDKASFESYRERHFPAPRPPVPAAPYVGGVEWDATNYLAAHIDLVNGLIASLPTVDERNQLRNELRASGFEKVMGGTLRTCKEKFYSSVHDCLRTWISAAVEDKWPHLVVREGPPRQDAGSPTKSPLKSPKKGGLDDKPPKLDLALDVPPASNLAPQQSVQIGNWL</sequence>
<accession>A0A1L9PMQ8</accession>
<dbReference type="GO" id="GO:0051017">
    <property type="term" value="P:actin filament bundle assembly"/>
    <property type="evidence" value="ECO:0007669"/>
    <property type="project" value="TreeGrafter"/>
</dbReference>
<dbReference type="Proteomes" id="UP000184073">
    <property type="component" value="Unassembled WGS sequence"/>
</dbReference>
<dbReference type="AlphaFoldDB" id="A0A1L9PMQ8"/>
<feature type="region of interest" description="Disordered" evidence="1">
    <location>
        <begin position="373"/>
        <end position="463"/>
    </location>
</feature>
<dbReference type="EMBL" id="KV878129">
    <property type="protein sequence ID" value="OJJ02819.1"/>
    <property type="molecule type" value="Genomic_DNA"/>
</dbReference>
<dbReference type="RefSeq" id="XP_040668581.1">
    <property type="nucleotide sequence ID" value="XM_040817521.1"/>
</dbReference>
<keyword evidence="4" id="KW-1185">Reference proteome</keyword>
<feature type="compositionally biased region" description="Basic and acidic residues" evidence="1">
    <location>
        <begin position="149"/>
        <end position="164"/>
    </location>
</feature>
<proteinExistence type="predicted"/>
<organism evidence="3 4">
    <name type="scientific">Aspergillus versicolor CBS 583.65</name>
    <dbReference type="NCBI Taxonomy" id="1036611"/>
    <lineage>
        <taxon>Eukaryota</taxon>
        <taxon>Fungi</taxon>
        <taxon>Dikarya</taxon>
        <taxon>Ascomycota</taxon>
        <taxon>Pezizomycotina</taxon>
        <taxon>Eurotiomycetes</taxon>
        <taxon>Eurotiomycetidae</taxon>
        <taxon>Eurotiales</taxon>
        <taxon>Aspergillaceae</taxon>
        <taxon>Aspergillus</taxon>
        <taxon>Aspergillus subgen. Nidulantes</taxon>
    </lineage>
</organism>
<feature type="region of interest" description="Disordered" evidence="1">
    <location>
        <begin position="1"/>
        <end position="311"/>
    </location>
</feature>
<evidence type="ECO:0000256" key="1">
    <source>
        <dbReference type="SAM" id="MobiDB-lite"/>
    </source>
</evidence>
<dbReference type="GO" id="GO:0032153">
    <property type="term" value="C:cell division site"/>
    <property type="evidence" value="ECO:0007669"/>
    <property type="project" value="TreeGrafter"/>
</dbReference>
<dbReference type="GeneID" id="63733032"/>
<dbReference type="InterPro" id="IPR011989">
    <property type="entry name" value="ARM-like"/>
</dbReference>
<evidence type="ECO:0000259" key="2">
    <source>
        <dbReference type="SMART" id="SM01140"/>
    </source>
</evidence>
<dbReference type="VEuPathDB" id="FungiDB:ASPVEDRAFT_84294"/>